<keyword evidence="2" id="KW-1185">Reference proteome</keyword>
<accession>A0AAD6W9U5</accession>
<dbReference type="Proteomes" id="UP001164929">
    <property type="component" value="Chromosome 3"/>
</dbReference>
<sequence length="53" mass="6104">MLLPVEVGSSFDLIGDNCRNSQSKYWMICHKWETCWPVLRCACHPFIYAGLSP</sequence>
<organism evidence="1 2">
    <name type="scientific">Populus alba x Populus x berolinensis</name>
    <dbReference type="NCBI Taxonomy" id="444605"/>
    <lineage>
        <taxon>Eukaryota</taxon>
        <taxon>Viridiplantae</taxon>
        <taxon>Streptophyta</taxon>
        <taxon>Embryophyta</taxon>
        <taxon>Tracheophyta</taxon>
        <taxon>Spermatophyta</taxon>
        <taxon>Magnoliopsida</taxon>
        <taxon>eudicotyledons</taxon>
        <taxon>Gunneridae</taxon>
        <taxon>Pentapetalae</taxon>
        <taxon>rosids</taxon>
        <taxon>fabids</taxon>
        <taxon>Malpighiales</taxon>
        <taxon>Salicaceae</taxon>
        <taxon>Saliceae</taxon>
        <taxon>Populus</taxon>
    </lineage>
</organism>
<gene>
    <name evidence="1" type="ORF">NC653_009521</name>
</gene>
<name>A0AAD6W9U5_9ROSI</name>
<reference evidence="1" key="1">
    <citation type="journal article" date="2023" name="Mol. Ecol. Resour.">
        <title>Chromosome-level genome assembly of a triploid poplar Populus alba 'Berolinensis'.</title>
        <authorList>
            <person name="Chen S."/>
            <person name="Yu Y."/>
            <person name="Wang X."/>
            <person name="Wang S."/>
            <person name="Zhang T."/>
            <person name="Zhou Y."/>
            <person name="He R."/>
            <person name="Meng N."/>
            <person name="Wang Y."/>
            <person name="Liu W."/>
            <person name="Liu Z."/>
            <person name="Liu J."/>
            <person name="Guo Q."/>
            <person name="Huang H."/>
            <person name="Sederoff R.R."/>
            <person name="Wang G."/>
            <person name="Qu G."/>
            <person name="Chen S."/>
        </authorList>
    </citation>
    <scope>NUCLEOTIDE SEQUENCE</scope>
    <source>
        <strain evidence="1">SC-2020</strain>
    </source>
</reference>
<evidence type="ECO:0000313" key="2">
    <source>
        <dbReference type="Proteomes" id="UP001164929"/>
    </source>
</evidence>
<evidence type="ECO:0000313" key="1">
    <source>
        <dbReference type="EMBL" id="KAJ7004700.1"/>
    </source>
</evidence>
<protein>
    <submittedName>
        <fullName evidence="1">Uncharacterized protein</fullName>
    </submittedName>
</protein>
<proteinExistence type="predicted"/>
<comment type="caution">
    <text evidence="1">The sequence shown here is derived from an EMBL/GenBank/DDBJ whole genome shotgun (WGS) entry which is preliminary data.</text>
</comment>
<dbReference type="EMBL" id="JAQIZT010000003">
    <property type="protein sequence ID" value="KAJ7004700.1"/>
    <property type="molecule type" value="Genomic_DNA"/>
</dbReference>
<dbReference type="AlphaFoldDB" id="A0AAD6W9U5"/>